<dbReference type="InterPro" id="IPR000620">
    <property type="entry name" value="EamA_dom"/>
</dbReference>
<dbReference type="RefSeq" id="WP_169420402.1">
    <property type="nucleotide sequence ID" value="NZ_JABBFX010000002.1"/>
</dbReference>
<name>A0A848HEU7_9BURK</name>
<protein>
    <submittedName>
        <fullName evidence="7">DMT family transporter</fullName>
    </submittedName>
</protein>
<dbReference type="Proteomes" id="UP000541185">
    <property type="component" value="Unassembled WGS sequence"/>
</dbReference>
<evidence type="ECO:0000256" key="5">
    <source>
        <dbReference type="SAM" id="Phobius"/>
    </source>
</evidence>
<evidence type="ECO:0000256" key="1">
    <source>
        <dbReference type="ARBA" id="ARBA00004141"/>
    </source>
</evidence>
<feature type="transmembrane region" description="Helical" evidence="5">
    <location>
        <begin position="247"/>
        <end position="263"/>
    </location>
</feature>
<feature type="domain" description="EamA" evidence="6">
    <location>
        <begin position="13"/>
        <end position="145"/>
    </location>
</feature>
<dbReference type="PANTHER" id="PTHR22911:SF6">
    <property type="entry name" value="SOLUTE CARRIER FAMILY 35 MEMBER G1"/>
    <property type="match status" value="1"/>
</dbReference>
<dbReference type="InterPro" id="IPR037185">
    <property type="entry name" value="EmrE-like"/>
</dbReference>
<keyword evidence="8" id="KW-1185">Reference proteome</keyword>
<gene>
    <name evidence="7" type="ORF">HHL11_20390</name>
</gene>
<evidence type="ECO:0000313" key="8">
    <source>
        <dbReference type="Proteomes" id="UP000541185"/>
    </source>
</evidence>
<keyword evidence="2 5" id="KW-0812">Transmembrane</keyword>
<reference evidence="7 8" key="1">
    <citation type="submission" date="2020-04" db="EMBL/GenBank/DDBJ databases">
        <title>Ramlibacter sp. G-1-2-2 isolated from soil.</title>
        <authorList>
            <person name="Dahal R.H."/>
        </authorList>
    </citation>
    <scope>NUCLEOTIDE SEQUENCE [LARGE SCALE GENOMIC DNA]</scope>
    <source>
        <strain evidence="7 8">G-1-2-2</strain>
    </source>
</reference>
<comment type="caution">
    <text evidence="7">The sequence shown here is derived from an EMBL/GenBank/DDBJ whole genome shotgun (WGS) entry which is preliminary data.</text>
</comment>
<keyword evidence="3 5" id="KW-1133">Transmembrane helix</keyword>
<feature type="transmembrane region" description="Helical" evidence="5">
    <location>
        <begin position="269"/>
        <end position="286"/>
    </location>
</feature>
<evidence type="ECO:0000256" key="3">
    <source>
        <dbReference type="ARBA" id="ARBA00022989"/>
    </source>
</evidence>
<feature type="transmembrane region" description="Helical" evidence="5">
    <location>
        <begin position="215"/>
        <end position="235"/>
    </location>
</feature>
<evidence type="ECO:0000259" key="6">
    <source>
        <dbReference type="Pfam" id="PF00892"/>
    </source>
</evidence>
<dbReference type="PANTHER" id="PTHR22911">
    <property type="entry name" value="ACYL-MALONYL CONDENSING ENZYME-RELATED"/>
    <property type="match status" value="1"/>
</dbReference>
<dbReference type="AlphaFoldDB" id="A0A848HEU7"/>
<evidence type="ECO:0000256" key="2">
    <source>
        <dbReference type="ARBA" id="ARBA00022692"/>
    </source>
</evidence>
<feature type="transmembrane region" description="Helical" evidence="5">
    <location>
        <begin position="152"/>
        <end position="168"/>
    </location>
</feature>
<evidence type="ECO:0000256" key="4">
    <source>
        <dbReference type="ARBA" id="ARBA00023136"/>
    </source>
</evidence>
<accession>A0A848HEU7</accession>
<dbReference type="SUPFAM" id="SSF103481">
    <property type="entry name" value="Multidrug resistance efflux transporter EmrE"/>
    <property type="match status" value="2"/>
</dbReference>
<comment type="subcellular location">
    <subcellularLocation>
        <location evidence="1">Membrane</location>
        <topology evidence="1">Multi-pass membrane protein</topology>
    </subcellularLocation>
</comment>
<organism evidence="7 8">
    <name type="scientific">Ramlibacter agri</name>
    <dbReference type="NCBI Taxonomy" id="2728837"/>
    <lineage>
        <taxon>Bacteria</taxon>
        <taxon>Pseudomonadati</taxon>
        <taxon>Pseudomonadota</taxon>
        <taxon>Betaproteobacteria</taxon>
        <taxon>Burkholderiales</taxon>
        <taxon>Comamonadaceae</taxon>
        <taxon>Ramlibacter</taxon>
    </lineage>
</organism>
<feature type="transmembrane region" description="Helical" evidence="5">
    <location>
        <begin position="45"/>
        <end position="65"/>
    </location>
</feature>
<dbReference type="EMBL" id="JABBFX010000002">
    <property type="protein sequence ID" value="NML46118.1"/>
    <property type="molecule type" value="Genomic_DNA"/>
</dbReference>
<feature type="transmembrane region" description="Helical" evidence="5">
    <location>
        <begin position="129"/>
        <end position="146"/>
    </location>
</feature>
<dbReference type="GO" id="GO:0016020">
    <property type="term" value="C:membrane"/>
    <property type="evidence" value="ECO:0007669"/>
    <property type="project" value="UniProtKB-SubCell"/>
</dbReference>
<keyword evidence="4 5" id="KW-0472">Membrane</keyword>
<evidence type="ECO:0000313" key="7">
    <source>
        <dbReference type="EMBL" id="NML46118.1"/>
    </source>
</evidence>
<feature type="transmembrane region" description="Helical" evidence="5">
    <location>
        <begin position="180"/>
        <end position="203"/>
    </location>
</feature>
<feature type="transmembrane region" description="Helical" evidence="5">
    <location>
        <begin position="104"/>
        <end position="122"/>
    </location>
</feature>
<sequence>MHSPSPQHAANRRGVLAMAAGMAAFAVNDTFVKFVSQSLPAPQLIFLRGIFSIVLLLGLIQASGAMRHLPRLLDRRVMLRAFLDGIATLAYLVSLFHLPLANTTAINMAAPLFVTLYAIAFFGERVAAGRWVAIVAGFIGVLLVVQPRSDAFNAWALLCLFAAWLNASRDVVTRTIATGVPVLVITLSTALTVTAMSGGWALLAQAWQPVSGQQLGLLAGASVVLSVGYYLITLAMRSGEMSVIAPFRYAGLLAALVLGYLVWGDVPNGLATAGIVLLVVAGLALLRGRPRVSTINVAAKP</sequence>
<dbReference type="Pfam" id="PF00892">
    <property type="entry name" value="EamA"/>
    <property type="match status" value="1"/>
</dbReference>
<proteinExistence type="predicted"/>
<feature type="transmembrane region" description="Helical" evidence="5">
    <location>
        <begin position="77"/>
        <end position="98"/>
    </location>
</feature>